<dbReference type="EMBL" id="DAKRPA010000267">
    <property type="protein sequence ID" value="DAZ94140.1"/>
    <property type="molecule type" value="Genomic_DNA"/>
</dbReference>
<name>A0AAV2YJ95_9STRA</name>
<feature type="region of interest" description="Disordered" evidence="1">
    <location>
        <begin position="187"/>
        <end position="208"/>
    </location>
</feature>
<evidence type="ECO:0000256" key="1">
    <source>
        <dbReference type="SAM" id="MobiDB-lite"/>
    </source>
</evidence>
<evidence type="ECO:0000256" key="2">
    <source>
        <dbReference type="SAM" id="Phobius"/>
    </source>
</evidence>
<dbReference type="AlphaFoldDB" id="A0AAV2YJ95"/>
<keyword evidence="4" id="KW-1185">Reference proteome</keyword>
<sequence>MHINGPQTRKEVAIARATCVLVGTFLNAVSCMGVPTVLFGAILLQYNDVYFARIVTESPMIAAGTMMELFIKATIPTQKKIGITAVIMAINPAASESASGVVSTETSSTRRLDPFPPSKIGRYLTTITHASTRRSAHDSLCDLVVAPWFATKFPCLVYTFDCDALSDATARDGYLSFLDEQVLRSPHTTAPSLSCPPTSSASNLLGIN</sequence>
<comment type="caution">
    <text evidence="3">The sequence shown here is derived from an EMBL/GenBank/DDBJ whole genome shotgun (WGS) entry which is preliminary data.</text>
</comment>
<keyword evidence="2" id="KW-0812">Transmembrane</keyword>
<keyword evidence="2" id="KW-0472">Membrane</keyword>
<reference evidence="3" key="2">
    <citation type="journal article" date="2023" name="Microbiol Resour">
        <title>Decontamination and Annotation of the Draft Genome Sequence of the Oomycete Lagenidium giganteum ARSEF 373.</title>
        <authorList>
            <person name="Morgan W.R."/>
            <person name="Tartar A."/>
        </authorList>
    </citation>
    <scope>NUCLEOTIDE SEQUENCE</scope>
    <source>
        <strain evidence="3">ARSEF 373</strain>
    </source>
</reference>
<protein>
    <submittedName>
        <fullName evidence="3">Uncharacterized protein</fullName>
    </submittedName>
</protein>
<proteinExistence type="predicted"/>
<dbReference type="Proteomes" id="UP001146120">
    <property type="component" value="Unassembled WGS sequence"/>
</dbReference>
<feature type="transmembrane region" description="Helical" evidence="2">
    <location>
        <begin position="20"/>
        <end position="44"/>
    </location>
</feature>
<evidence type="ECO:0000313" key="3">
    <source>
        <dbReference type="EMBL" id="DAZ94140.1"/>
    </source>
</evidence>
<reference evidence="3" key="1">
    <citation type="submission" date="2022-11" db="EMBL/GenBank/DDBJ databases">
        <authorList>
            <person name="Morgan W.R."/>
            <person name="Tartar A."/>
        </authorList>
    </citation>
    <scope>NUCLEOTIDE SEQUENCE</scope>
    <source>
        <strain evidence="3">ARSEF 373</strain>
    </source>
</reference>
<gene>
    <name evidence="3" type="ORF">N0F65_010384</name>
</gene>
<keyword evidence="2" id="KW-1133">Transmembrane helix</keyword>
<organism evidence="3 4">
    <name type="scientific">Lagenidium giganteum</name>
    <dbReference type="NCBI Taxonomy" id="4803"/>
    <lineage>
        <taxon>Eukaryota</taxon>
        <taxon>Sar</taxon>
        <taxon>Stramenopiles</taxon>
        <taxon>Oomycota</taxon>
        <taxon>Peronosporomycetes</taxon>
        <taxon>Pythiales</taxon>
        <taxon>Pythiaceae</taxon>
    </lineage>
</organism>
<accession>A0AAV2YJ95</accession>
<evidence type="ECO:0000313" key="4">
    <source>
        <dbReference type="Proteomes" id="UP001146120"/>
    </source>
</evidence>